<dbReference type="PANTHER" id="PTHR40280:SF1">
    <property type="entry name" value="VOC DOMAIN-CONTAINING PROTEIN"/>
    <property type="match status" value="1"/>
</dbReference>
<comment type="caution">
    <text evidence="1">The sequence shown here is derived from an EMBL/GenBank/DDBJ whole genome shotgun (WGS) entry which is preliminary data.</text>
</comment>
<protein>
    <recommendedName>
        <fullName evidence="3">VOC domain-containing protein</fullName>
    </recommendedName>
</protein>
<dbReference type="SUPFAM" id="SSF54593">
    <property type="entry name" value="Glyoxalase/Bleomycin resistance protein/Dihydroxybiphenyl dioxygenase"/>
    <property type="match status" value="1"/>
</dbReference>
<evidence type="ECO:0000313" key="1">
    <source>
        <dbReference type="EMBL" id="GEP54521.1"/>
    </source>
</evidence>
<evidence type="ECO:0000313" key="2">
    <source>
        <dbReference type="Proteomes" id="UP000321058"/>
    </source>
</evidence>
<dbReference type="RefSeq" id="WP_246158224.1">
    <property type="nucleotide sequence ID" value="NZ_BKAJ01000031.1"/>
</dbReference>
<gene>
    <name evidence="1" type="ORF">RSO01_16870</name>
</gene>
<organism evidence="1 2">
    <name type="scientific">Reyranella soli</name>
    <dbReference type="NCBI Taxonomy" id="1230389"/>
    <lineage>
        <taxon>Bacteria</taxon>
        <taxon>Pseudomonadati</taxon>
        <taxon>Pseudomonadota</taxon>
        <taxon>Alphaproteobacteria</taxon>
        <taxon>Hyphomicrobiales</taxon>
        <taxon>Reyranellaceae</taxon>
        <taxon>Reyranella</taxon>
    </lineage>
</organism>
<dbReference type="InterPro" id="IPR029068">
    <property type="entry name" value="Glyas_Bleomycin-R_OHBP_Dase"/>
</dbReference>
<sequence>MAKDGKQYDRSAEDLGNIVGLEHVNLQVEDQGLTTLFYISGLGLTRDPYLMTSIDNMWVNVGHSQFHLITAKPQHLRGRTGLVIPDREALLARLEKMKKPLEGTRFAFKEHEDHVETTCPWGNKLLIHEAGSFGRMQLGMPYVEFDVPVGSAKAIADFYRKVFETPASVDESGDMPAARVSVGPSQELVFRETKSKLAAYDGHHIQVYVANFSRPHKRLLERNLITEESNQYQYRFVDITDLESGKPLFQIEHEVRCMTHPLYARPLVNRNPAQTNRNYVPGRDAWVAEPMEPEMDDPRTAMRERRFEAVTRRRQAAE</sequence>
<proteinExistence type="predicted"/>
<name>A0A512N780_9HYPH</name>
<dbReference type="AlphaFoldDB" id="A0A512N780"/>
<dbReference type="PANTHER" id="PTHR40280">
    <property type="entry name" value="BLR6907 PROTEIN"/>
    <property type="match status" value="1"/>
</dbReference>
<dbReference type="Gene3D" id="3.10.180.10">
    <property type="entry name" value="2,3-Dihydroxybiphenyl 1,2-Dioxygenase, domain 1"/>
    <property type="match status" value="1"/>
</dbReference>
<dbReference type="Proteomes" id="UP000321058">
    <property type="component" value="Unassembled WGS sequence"/>
</dbReference>
<dbReference type="EMBL" id="BKAJ01000031">
    <property type="protein sequence ID" value="GEP54521.1"/>
    <property type="molecule type" value="Genomic_DNA"/>
</dbReference>
<reference evidence="1 2" key="1">
    <citation type="submission" date="2019-07" db="EMBL/GenBank/DDBJ databases">
        <title>Whole genome shotgun sequence of Reyranella soli NBRC 108950.</title>
        <authorList>
            <person name="Hosoyama A."/>
            <person name="Uohara A."/>
            <person name="Ohji S."/>
            <person name="Ichikawa N."/>
        </authorList>
    </citation>
    <scope>NUCLEOTIDE SEQUENCE [LARGE SCALE GENOMIC DNA]</scope>
    <source>
        <strain evidence="1 2">NBRC 108950</strain>
    </source>
</reference>
<evidence type="ECO:0008006" key="3">
    <source>
        <dbReference type="Google" id="ProtNLM"/>
    </source>
</evidence>
<accession>A0A512N780</accession>
<keyword evidence="2" id="KW-1185">Reference proteome</keyword>